<feature type="compositionally biased region" description="Polar residues" evidence="2">
    <location>
        <begin position="1"/>
        <end position="15"/>
    </location>
</feature>
<gene>
    <name evidence="5" type="ORF">HannXRQ_Chr17g0540661</name>
    <name evidence="4" type="ORF">HanXRQr2_Chr17g0788771</name>
</gene>
<feature type="region of interest" description="Disordered" evidence="2">
    <location>
        <begin position="1"/>
        <end position="27"/>
    </location>
</feature>
<keyword evidence="1" id="KW-0539">Nucleus</keyword>
<dbReference type="Proteomes" id="UP000215914">
    <property type="component" value="Chromosome 17"/>
</dbReference>
<feature type="region of interest" description="Disordered" evidence="2">
    <location>
        <begin position="80"/>
        <end position="117"/>
    </location>
</feature>
<dbReference type="InterPro" id="IPR036910">
    <property type="entry name" value="HMG_box_dom_sf"/>
</dbReference>
<keyword evidence="1" id="KW-0238">DNA-binding</keyword>
<evidence type="ECO:0000256" key="1">
    <source>
        <dbReference type="PROSITE-ProRule" id="PRU00267"/>
    </source>
</evidence>
<dbReference type="Gene3D" id="1.10.30.10">
    <property type="entry name" value="High mobility group box domain"/>
    <property type="match status" value="1"/>
</dbReference>
<dbReference type="EMBL" id="MNCJ02000332">
    <property type="protein sequence ID" value="KAF5754219.1"/>
    <property type="molecule type" value="Genomic_DNA"/>
</dbReference>
<evidence type="ECO:0000313" key="4">
    <source>
        <dbReference type="EMBL" id="KAF5754219.1"/>
    </source>
</evidence>
<dbReference type="SMART" id="SM00398">
    <property type="entry name" value="HMG"/>
    <property type="match status" value="1"/>
</dbReference>
<reference evidence="5" key="2">
    <citation type="submission" date="2017-02" db="EMBL/GenBank/DDBJ databases">
        <title>Sunflower complete genome.</title>
        <authorList>
            <person name="Langlade N."/>
            <person name="Munos S."/>
        </authorList>
    </citation>
    <scope>NUCLEOTIDE SEQUENCE [LARGE SCALE GENOMIC DNA]</scope>
    <source>
        <tissue evidence="5">Leaves</tissue>
    </source>
</reference>
<dbReference type="PANTHER" id="PTHR47658">
    <property type="entry name" value="HIGH MOBILITY GROUP B PROTEIN 12-RELATED"/>
    <property type="match status" value="1"/>
</dbReference>
<dbReference type="EMBL" id="CM007906">
    <property type="protein sequence ID" value="OTF85503.1"/>
    <property type="molecule type" value="Genomic_DNA"/>
</dbReference>
<name>A0A251RM15_HELAN</name>
<dbReference type="SUPFAM" id="SSF47095">
    <property type="entry name" value="HMG-box"/>
    <property type="match status" value="1"/>
</dbReference>
<dbReference type="InterPro" id="IPR009071">
    <property type="entry name" value="HMG_box_dom"/>
</dbReference>
<sequence length="217" mass="23882">MAGTGQTSSKSVNANRSRKRVEAETASVTLKRAKNGSAFTRCEGCNKSVAVALISMHDCGFEAKIKMNLETICVETPKESVAKTPVERKKSVKAKEPSAKKSKKERDPSKPKRPPTAFFLFMEDFRKTFKEANPDNKKVALVAKEGGEKWKSMTEEEKKSYVERAAELKEKYQKALENPNGADNEDDKAEKEASDVDAEGDGEASPEAEAEVVADDE</sequence>
<dbReference type="GO" id="GO:0005634">
    <property type="term" value="C:nucleus"/>
    <property type="evidence" value="ECO:0000318"/>
    <property type="project" value="GO_Central"/>
</dbReference>
<evidence type="ECO:0000313" key="6">
    <source>
        <dbReference type="Proteomes" id="UP000215914"/>
    </source>
</evidence>
<feature type="compositionally biased region" description="Basic and acidic residues" evidence="2">
    <location>
        <begin position="80"/>
        <end position="110"/>
    </location>
</feature>
<keyword evidence="6" id="KW-1185">Reference proteome</keyword>
<reference evidence="4" key="3">
    <citation type="submission" date="2020-06" db="EMBL/GenBank/DDBJ databases">
        <title>Helianthus annuus Genome sequencing and assembly Release 2.</title>
        <authorList>
            <person name="Gouzy J."/>
            <person name="Langlade N."/>
            <person name="Munos S."/>
        </authorList>
    </citation>
    <scope>NUCLEOTIDE SEQUENCE</scope>
    <source>
        <tissue evidence="4">Leaves</tissue>
    </source>
</reference>
<reference evidence="4 6" key="1">
    <citation type="journal article" date="2017" name="Nature">
        <title>The sunflower genome provides insights into oil metabolism, flowering and Asterid evolution.</title>
        <authorList>
            <person name="Badouin H."/>
            <person name="Gouzy J."/>
            <person name="Grassa C.J."/>
            <person name="Murat F."/>
            <person name="Staton S.E."/>
            <person name="Cottret L."/>
            <person name="Lelandais-Briere C."/>
            <person name="Owens G.L."/>
            <person name="Carrere S."/>
            <person name="Mayjonade B."/>
            <person name="Legrand L."/>
            <person name="Gill N."/>
            <person name="Kane N.C."/>
            <person name="Bowers J.E."/>
            <person name="Hubner S."/>
            <person name="Bellec A."/>
            <person name="Berard A."/>
            <person name="Berges H."/>
            <person name="Blanchet N."/>
            <person name="Boniface M.C."/>
            <person name="Brunel D."/>
            <person name="Catrice O."/>
            <person name="Chaidir N."/>
            <person name="Claudel C."/>
            <person name="Donnadieu C."/>
            <person name="Faraut T."/>
            <person name="Fievet G."/>
            <person name="Helmstetter N."/>
            <person name="King M."/>
            <person name="Knapp S.J."/>
            <person name="Lai Z."/>
            <person name="Le Paslier M.C."/>
            <person name="Lippi Y."/>
            <person name="Lorenzon L."/>
            <person name="Mandel J.R."/>
            <person name="Marage G."/>
            <person name="Marchand G."/>
            <person name="Marquand E."/>
            <person name="Bret-Mestries E."/>
            <person name="Morien E."/>
            <person name="Nambeesan S."/>
            <person name="Nguyen T."/>
            <person name="Pegot-Espagnet P."/>
            <person name="Pouilly N."/>
            <person name="Raftis F."/>
            <person name="Sallet E."/>
            <person name="Schiex T."/>
            <person name="Thomas J."/>
            <person name="Vandecasteele C."/>
            <person name="Vares D."/>
            <person name="Vear F."/>
            <person name="Vautrin S."/>
            <person name="Crespi M."/>
            <person name="Mangin B."/>
            <person name="Burke J.M."/>
            <person name="Salse J."/>
            <person name="Munos S."/>
            <person name="Vincourt P."/>
            <person name="Rieseberg L.H."/>
            <person name="Langlade N.B."/>
        </authorList>
    </citation>
    <scope>NUCLEOTIDE SEQUENCE [LARGE SCALE GENOMIC DNA]</scope>
    <source>
        <strain evidence="6">cv. SF193</strain>
        <tissue evidence="4">Leaves</tissue>
    </source>
</reference>
<dbReference type="GO" id="GO:0003677">
    <property type="term" value="F:DNA binding"/>
    <property type="evidence" value="ECO:0000318"/>
    <property type="project" value="GO_Central"/>
</dbReference>
<dbReference type="Pfam" id="PF00505">
    <property type="entry name" value="HMG_box"/>
    <property type="match status" value="1"/>
</dbReference>
<accession>A0A251RM15</accession>
<evidence type="ECO:0000259" key="3">
    <source>
        <dbReference type="PROSITE" id="PS50118"/>
    </source>
</evidence>
<dbReference type="CDD" id="cd22005">
    <property type="entry name" value="HMG-box_AtHMGB1-like"/>
    <property type="match status" value="1"/>
</dbReference>
<dbReference type="OMA" id="SAFIRCE"/>
<dbReference type="GO" id="GO:0010197">
    <property type="term" value="P:polar nucleus fusion"/>
    <property type="evidence" value="ECO:0000318"/>
    <property type="project" value="GO_Central"/>
</dbReference>
<proteinExistence type="predicted"/>
<feature type="domain" description="HMG box" evidence="3">
    <location>
        <begin position="111"/>
        <end position="180"/>
    </location>
</feature>
<feature type="compositionally biased region" description="Acidic residues" evidence="2">
    <location>
        <begin position="195"/>
        <end position="217"/>
    </location>
</feature>
<organism evidence="5 6">
    <name type="scientific">Helianthus annuus</name>
    <name type="common">Common sunflower</name>
    <dbReference type="NCBI Taxonomy" id="4232"/>
    <lineage>
        <taxon>Eukaryota</taxon>
        <taxon>Viridiplantae</taxon>
        <taxon>Streptophyta</taxon>
        <taxon>Embryophyta</taxon>
        <taxon>Tracheophyta</taxon>
        <taxon>Spermatophyta</taxon>
        <taxon>Magnoliopsida</taxon>
        <taxon>eudicotyledons</taxon>
        <taxon>Gunneridae</taxon>
        <taxon>Pentapetalae</taxon>
        <taxon>asterids</taxon>
        <taxon>campanulids</taxon>
        <taxon>Asterales</taxon>
        <taxon>Asteraceae</taxon>
        <taxon>Asteroideae</taxon>
        <taxon>Heliantheae alliance</taxon>
        <taxon>Heliantheae</taxon>
        <taxon>Helianthus</taxon>
    </lineage>
</organism>
<feature type="region of interest" description="Disordered" evidence="2">
    <location>
        <begin position="172"/>
        <end position="217"/>
    </location>
</feature>
<dbReference type="STRING" id="4232.A0A251RM15"/>
<dbReference type="PROSITE" id="PS50118">
    <property type="entry name" value="HMG_BOX_2"/>
    <property type="match status" value="1"/>
</dbReference>
<dbReference type="Gramene" id="mRNA:HanXRQr2_Chr17g0788771">
    <property type="protein sequence ID" value="mRNA:HanXRQr2_Chr17g0788771"/>
    <property type="gene ID" value="HanXRQr2_Chr17g0788771"/>
</dbReference>
<evidence type="ECO:0000256" key="2">
    <source>
        <dbReference type="SAM" id="MobiDB-lite"/>
    </source>
</evidence>
<dbReference type="PANTHER" id="PTHR47658:SF1">
    <property type="entry name" value="MEIOSIS INITIATOR PROTEIN"/>
    <property type="match status" value="1"/>
</dbReference>
<dbReference type="AlphaFoldDB" id="A0A251RM15"/>
<evidence type="ECO:0000313" key="5">
    <source>
        <dbReference type="EMBL" id="OTF85503.1"/>
    </source>
</evidence>
<protein>
    <submittedName>
        <fullName evidence="4">Chromatin remodeling &amp; transcriptional activation HMG family</fullName>
    </submittedName>
    <submittedName>
        <fullName evidence="5">Putative high mobility group box domain-containing protein</fullName>
    </submittedName>
</protein>
<dbReference type="FunCoup" id="A0A251RM15">
    <property type="interactions" value="1102"/>
</dbReference>
<dbReference type="InParanoid" id="A0A251RM15"/>
<dbReference type="OrthoDB" id="1919336at2759"/>
<feature type="DNA-binding region" description="HMG box" evidence="1">
    <location>
        <begin position="111"/>
        <end position="180"/>
    </location>
</feature>